<dbReference type="InterPro" id="IPR017846">
    <property type="entry name" value="Nict_dMeBzImd_PRibTrfase_bact"/>
</dbReference>
<dbReference type="GO" id="GO:0008939">
    <property type="term" value="F:nicotinate-nucleotide-dimethylbenzimidazole phosphoribosyltransferase activity"/>
    <property type="evidence" value="ECO:0007669"/>
    <property type="project" value="UniProtKB-UniRule"/>
</dbReference>
<organism evidence="12 13">
    <name type="scientific">Xenorhabdus mauleonii</name>
    <dbReference type="NCBI Taxonomy" id="351675"/>
    <lineage>
        <taxon>Bacteria</taxon>
        <taxon>Pseudomonadati</taxon>
        <taxon>Pseudomonadota</taxon>
        <taxon>Gammaproteobacteria</taxon>
        <taxon>Enterobacterales</taxon>
        <taxon>Morganellaceae</taxon>
        <taxon>Xenorhabdus</taxon>
    </lineage>
</organism>
<dbReference type="HAMAP" id="MF_00230">
    <property type="entry name" value="CobT"/>
    <property type="match status" value="1"/>
</dbReference>
<evidence type="ECO:0000256" key="4">
    <source>
        <dbReference type="ARBA" id="ARBA00015486"/>
    </source>
</evidence>
<keyword evidence="5 10" id="KW-0169">Cobalamin biosynthesis</keyword>
<dbReference type="CDD" id="cd02439">
    <property type="entry name" value="DMB-PRT_CobT"/>
    <property type="match status" value="1"/>
</dbReference>
<dbReference type="PANTHER" id="PTHR43463">
    <property type="entry name" value="NICOTINATE-NUCLEOTIDE--DIMETHYLBENZIMIDAZOLE PHOSPHORIBOSYLTRANSFERASE"/>
    <property type="match status" value="1"/>
</dbReference>
<dbReference type="UniPathway" id="UPA00061">
    <property type="reaction ID" value="UER00516"/>
</dbReference>
<sequence length="364" mass="38025">MTAFNPHPFKLTALNALIDSIQPLDRVNMEKAAQHIDSLVKPLGSLGRLEALAIQLSGMVGIKNLGALKKEIIVMCADHGVYDEGVAISPKNVTAIQARNMLKGLTGVCVLAKNSGTHVLPVDIGIDCEPIENLLSLKLARGSGNIAREAAMEQTQAETLLLASAQLVQRRIEAGVSVFGIGELGIANTTAAAAVISILTESDPCDVVGLGANFPSEWLVHKQSIVRQAIAVNQPDSKNALDVLAKVGGFDLVGMTGVILGAAAAGVPVVLDGFLSYASALAACHLSPIARDYCIPSHMSAEKGAALALQYLNLQPYLYLDLRLGEGSGAAIAMTLVDAACAMYCHMGQLESSGINLPVITFQP</sequence>
<comment type="function">
    <text evidence="10">Catalyzes the synthesis of alpha-ribazole-5'-phosphate from nicotinate mononucleotide (NAMN) and 5,6-dimethylbenzimidazole (DMB).</text>
</comment>
<dbReference type="InterPro" id="IPR003200">
    <property type="entry name" value="Nict_dMeBzImd_PRibTrfase"/>
</dbReference>
<evidence type="ECO:0000256" key="10">
    <source>
        <dbReference type="HAMAP-Rule" id="MF_00230"/>
    </source>
</evidence>
<dbReference type="Proteomes" id="UP000224607">
    <property type="component" value="Unassembled WGS sequence"/>
</dbReference>
<dbReference type="GO" id="GO:0009236">
    <property type="term" value="P:cobalamin biosynthetic process"/>
    <property type="evidence" value="ECO:0007669"/>
    <property type="project" value="UniProtKB-UniRule"/>
</dbReference>
<dbReference type="AlphaFoldDB" id="A0A1I3S2F4"/>
<dbReference type="EMBL" id="FORG01000010">
    <property type="protein sequence ID" value="SFJ51721.1"/>
    <property type="molecule type" value="Genomic_DNA"/>
</dbReference>
<comment type="catalytic activity">
    <reaction evidence="9 10">
        <text>5,6-dimethylbenzimidazole + nicotinate beta-D-ribonucleotide = alpha-ribazole 5'-phosphate + nicotinate + H(+)</text>
        <dbReference type="Rhea" id="RHEA:11196"/>
        <dbReference type="ChEBI" id="CHEBI:15378"/>
        <dbReference type="ChEBI" id="CHEBI:15890"/>
        <dbReference type="ChEBI" id="CHEBI:32544"/>
        <dbReference type="ChEBI" id="CHEBI:57502"/>
        <dbReference type="ChEBI" id="CHEBI:57918"/>
        <dbReference type="EC" id="2.4.2.21"/>
    </reaction>
</comment>
<dbReference type="NCBIfam" id="NF000996">
    <property type="entry name" value="PRK00105.1"/>
    <property type="match status" value="1"/>
</dbReference>
<evidence type="ECO:0000256" key="9">
    <source>
        <dbReference type="ARBA" id="ARBA00047340"/>
    </source>
</evidence>
<evidence type="ECO:0000313" key="13">
    <source>
        <dbReference type="Proteomes" id="UP000198919"/>
    </source>
</evidence>
<dbReference type="PANTHER" id="PTHR43463:SF1">
    <property type="entry name" value="NICOTINATE-NUCLEOTIDE--DIMETHYLBENZIMIDAZOLE PHOSPHORIBOSYLTRANSFERASE"/>
    <property type="match status" value="1"/>
</dbReference>
<reference evidence="12" key="2">
    <citation type="submission" date="2016-10" db="EMBL/GenBank/DDBJ databases">
        <authorList>
            <person name="de Groot N.N."/>
        </authorList>
    </citation>
    <scope>NUCLEOTIDE SEQUENCE [LARGE SCALE GENOMIC DNA]</scope>
    <source>
        <strain evidence="12">DSM 17908</strain>
    </source>
</reference>
<evidence type="ECO:0000256" key="8">
    <source>
        <dbReference type="ARBA" id="ARBA00030686"/>
    </source>
</evidence>
<evidence type="ECO:0000256" key="2">
    <source>
        <dbReference type="ARBA" id="ARBA00007110"/>
    </source>
</evidence>
<dbReference type="RefSeq" id="WP_092511110.1">
    <property type="nucleotide sequence ID" value="NZ_CAWNQB010000001.1"/>
</dbReference>
<gene>
    <name evidence="10 11" type="primary">cobT</name>
    <name evidence="12" type="ORF">SAMN05421680_110123</name>
    <name evidence="11" type="ORF">Xmau_00769</name>
</gene>
<proteinExistence type="inferred from homology"/>
<dbReference type="Pfam" id="PF02277">
    <property type="entry name" value="DBI_PRT"/>
    <property type="match status" value="1"/>
</dbReference>
<dbReference type="InterPro" id="IPR023195">
    <property type="entry name" value="Nict_dMeBzImd_PRibTrfase_N"/>
</dbReference>
<evidence type="ECO:0000313" key="14">
    <source>
        <dbReference type="Proteomes" id="UP000224607"/>
    </source>
</evidence>
<feature type="active site" description="Proton acceptor" evidence="10">
    <location>
        <position position="326"/>
    </location>
</feature>
<dbReference type="InterPro" id="IPR036087">
    <property type="entry name" value="Nict_dMeBzImd_PRibTrfase_sf"/>
</dbReference>
<comment type="pathway">
    <text evidence="1 10">Nucleoside biosynthesis; alpha-ribazole biosynthesis; alpha-ribazole from 5,6-dimethylbenzimidazole: step 1/2.</text>
</comment>
<dbReference type="EMBL" id="NITY01000001">
    <property type="protein sequence ID" value="PHM46359.1"/>
    <property type="molecule type" value="Genomic_DNA"/>
</dbReference>
<dbReference type="Gene3D" id="3.40.50.10210">
    <property type="match status" value="1"/>
</dbReference>
<evidence type="ECO:0000256" key="7">
    <source>
        <dbReference type="ARBA" id="ARBA00022679"/>
    </source>
</evidence>
<dbReference type="OrthoDB" id="9781491at2"/>
<reference evidence="11 14" key="3">
    <citation type="journal article" date="2017" name="Nat. Microbiol.">
        <title>Natural product diversity associated with the nematode symbionts Photorhabdus and Xenorhabdus.</title>
        <authorList>
            <person name="Tobias N.J."/>
            <person name="Wolff H."/>
            <person name="Djahanschiri B."/>
            <person name="Grundmann F."/>
            <person name="Kronenwerth M."/>
            <person name="Shi Y.M."/>
            <person name="Simonyi S."/>
            <person name="Grun P."/>
            <person name="Shapiro-Ilan D."/>
            <person name="Pidot S.J."/>
            <person name="Stinear T.P."/>
            <person name="Ebersberger I."/>
            <person name="Bode H.B."/>
        </authorList>
    </citation>
    <scope>NUCLEOTIDE SEQUENCE [LARGE SCALE GENOMIC DNA]</scope>
    <source>
        <strain evidence="11 14">DSM 17908</strain>
    </source>
</reference>
<protein>
    <recommendedName>
        <fullName evidence="4 10">Nicotinate-nucleotide--dimethylbenzimidazole phosphoribosyltransferase</fullName>
        <shortName evidence="10">NN:DBI PRT</shortName>
        <ecNumber evidence="3 10">2.4.2.21</ecNumber>
    </recommendedName>
    <alternativeName>
        <fullName evidence="8 10">N(1)-alpha-phosphoribosyltransferase</fullName>
    </alternativeName>
</protein>
<dbReference type="FunFam" id="3.40.50.10210:FF:000001">
    <property type="entry name" value="Nicotinate-nucleotide--dimethylbenzimidazole phosphoribosyltransferase"/>
    <property type="match status" value="1"/>
</dbReference>
<name>A0A1I3S2F4_9GAMM</name>
<keyword evidence="14" id="KW-1185">Reference proteome</keyword>
<dbReference type="Proteomes" id="UP000198919">
    <property type="component" value="Unassembled WGS sequence"/>
</dbReference>
<dbReference type="STRING" id="351675.SAMN05421680_110123"/>
<keyword evidence="7 10" id="KW-0808">Transferase</keyword>
<accession>A0A1I3S2F4</accession>
<evidence type="ECO:0000313" key="12">
    <source>
        <dbReference type="EMBL" id="SFJ51721.1"/>
    </source>
</evidence>
<evidence type="ECO:0000313" key="11">
    <source>
        <dbReference type="EMBL" id="PHM46359.1"/>
    </source>
</evidence>
<reference evidence="13" key="1">
    <citation type="submission" date="2016-10" db="EMBL/GenBank/DDBJ databases">
        <authorList>
            <person name="Varghese N."/>
            <person name="Submissions S."/>
        </authorList>
    </citation>
    <scope>NUCLEOTIDE SEQUENCE [LARGE SCALE GENOMIC DNA]</scope>
    <source>
        <strain evidence="13">DSM 17908</strain>
    </source>
</reference>
<evidence type="ECO:0000256" key="5">
    <source>
        <dbReference type="ARBA" id="ARBA00022573"/>
    </source>
</evidence>
<dbReference type="Gene3D" id="1.10.1610.10">
    <property type="match status" value="1"/>
</dbReference>
<dbReference type="EC" id="2.4.2.21" evidence="3 10"/>
<evidence type="ECO:0000256" key="6">
    <source>
        <dbReference type="ARBA" id="ARBA00022676"/>
    </source>
</evidence>
<dbReference type="NCBIfam" id="TIGR03160">
    <property type="entry name" value="cobT_DBIPRT"/>
    <property type="match status" value="1"/>
</dbReference>
<evidence type="ECO:0000256" key="3">
    <source>
        <dbReference type="ARBA" id="ARBA00011991"/>
    </source>
</evidence>
<evidence type="ECO:0000256" key="1">
    <source>
        <dbReference type="ARBA" id="ARBA00005049"/>
    </source>
</evidence>
<dbReference type="SUPFAM" id="SSF52733">
    <property type="entry name" value="Nicotinate mononucleotide:5,6-dimethylbenzimidazole phosphoribosyltransferase (CobT)"/>
    <property type="match status" value="1"/>
</dbReference>
<comment type="similarity">
    <text evidence="2 10">Belongs to the CobT family.</text>
</comment>
<keyword evidence="6 10" id="KW-0328">Glycosyltransferase</keyword>